<evidence type="ECO:0000256" key="7">
    <source>
        <dbReference type="SAM" id="Phobius"/>
    </source>
</evidence>
<name>A0AAE1WNF0_9LAMI</name>
<evidence type="ECO:0000313" key="9">
    <source>
        <dbReference type="EMBL" id="KAK4396640.1"/>
    </source>
</evidence>
<evidence type="ECO:0000256" key="2">
    <source>
        <dbReference type="ARBA" id="ARBA00022448"/>
    </source>
</evidence>
<comment type="subcellular location">
    <subcellularLocation>
        <location evidence="1">Membrane</location>
        <topology evidence="1">Multi-pass membrane protein</topology>
    </subcellularLocation>
</comment>
<dbReference type="Pfam" id="PF07690">
    <property type="entry name" value="MFS_1"/>
    <property type="match status" value="1"/>
</dbReference>
<accession>A0AAE1WNF0</accession>
<feature type="transmembrane region" description="Helical" evidence="7">
    <location>
        <begin position="101"/>
        <end position="124"/>
    </location>
</feature>
<dbReference type="AlphaFoldDB" id="A0AAE1WNF0"/>
<evidence type="ECO:0000256" key="5">
    <source>
        <dbReference type="ARBA" id="ARBA00023136"/>
    </source>
</evidence>
<keyword evidence="10" id="KW-1185">Reference proteome</keyword>
<comment type="caution">
    <text evidence="9">The sequence shown here is derived from an EMBL/GenBank/DDBJ whole genome shotgun (WGS) entry which is preliminary data.</text>
</comment>
<dbReference type="PROSITE" id="PS50850">
    <property type="entry name" value="MFS"/>
    <property type="match status" value="1"/>
</dbReference>
<feature type="transmembrane region" description="Helical" evidence="7">
    <location>
        <begin position="136"/>
        <end position="159"/>
    </location>
</feature>
<gene>
    <name evidence="9" type="ORF">Sango_1500600</name>
</gene>
<comment type="similarity">
    <text evidence="6">Belongs to the major facilitator superfamily. Phosphate:H(+) symporter (TC 2.A.1.9) family.</text>
</comment>
<proteinExistence type="inferred from homology"/>
<dbReference type="PANTHER" id="PTHR23511">
    <property type="entry name" value="SYNAPTIC VESICLE GLYCOPROTEIN 2"/>
    <property type="match status" value="1"/>
</dbReference>
<dbReference type="EMBL" id="JACGWL010000008">
    <property type="protein sequence ID" value="KAK4396640.1"/>
    <property type="molecule type" value="Genomic_DNA"/>
</dbReference>
<evidence type="ECO:0000313" key="10">
    <source>
        <dbReference type="Proteomes" id="UP001289374"/>
    </source>
</evidence>
<protein>
    <submittedName>
        <fullName evidence="9">Organic cation/carnitine transporter 7</fullName>
    </submittedName>
</protein>
<feature type="transmembrane region" description="Helical" evidence="7">
    <location>
        <begin position="48"/>
        <end position="70"/>
    </location>
</feature>
<reference evidence="9" key="1">
    <citation type="submission" date="2020-06" db="EMBL/GenBank/DDBJ databases">
        <authorList>
            <person name="Li T."/>
            <person name="Hu X."/>
            <person name="Zhang T."/>
            <person name="Song X."/>
            <person name="Zhang H."/>
            <person name="Dai N."/>
            <person name="Sheng W."/>
            <person name="Hou X."/>
            <person name="Wei L."/>
        </authorList>
    </citation>
    <scope>NUCLEOTIDE SEQUENCE</scope>
    <source>
        <strain evidence="9">K16</strain>
        <tissue evidence="9">Leaf</tissue>
    </source>
</reference>
<evidence type="ECO:0000256" key="4">
    <source>
        <dbReference type="ARBA" id="ARBA00022989"/>
    </source>
</evidence>
<dbReference type="InterPro" id="IPR020846">
    <property type="entry name" value="MFS_dom"/>
</dbReference>
<evidence type="ECO:0000256" key="1">
    <source>
        <dbReference type="ARBA" id="ARBA00004141"/>
    </source>
</evidence>
<dbReference type="GO" id="GO:0016020">
    <property type="term" value="C:membrane"/>
    <property type="evidence" value="ECO:0007669"/>
    <property type="project" value="UniProtKB-SubCell"/>
</dbReference>
<dbReference type="GO" id="GO:0022857">
    <property type="term" value="F:transmembrane transporter activity"/>
    <property type="evidence" value="ECO:0007669"/>
    <property type="project" value="InterPro"/>
</dbReference>
<feature type="domain" description="Major facilitator superfamily (MFS) profile" evidence="8">
    <location>
        <begin position="1"/>
        <end position="190"/>
    </location>
</feature>
<evidence type="ECO:0000259" key="8">
    <source>
        <dbReference type="PROSITE" id="PS50850"/>
    </source>
</evidence>
<dbReference type="InterPro" id="IPR036259">
    <property type="entry name" value="MFS_trans_sf"/>
</dbReference>
<organism evidence="9 10">
    <name type="scientific">Sesamum angolense</name>
    <dbReference type="NCBI Taxonomy" id="2727404"/>
    <lineage>
        <taxon>Eukaryota</taxon>
        <taxon>Viridiplantae</taxon>
        <taxon>Streptophyta</taxon>
        <taxon>Embryophyta</taxon>
        <taxon>Tracheophyta</taxon>
        <taxon>Spermatophyta</taxon>
        <taxon>Magnoliopsida</taxon>
        <taxon>eudicotyledons</taxon>
        <taxon>Gunneridae</taxon>
        <taxon>Pentapetalae</taxon>
        <taxon>asterids</taxon>
        <taxon>lamiids</taxon>
        <taxon>Lamiales</taxon>
        <taxon>Pedaliaceae</taxon>
        <taxon>Sesamum</taxon>
    </lineage>
</organism>
<feature type="transmembrane region" description="Helical" evidence="7">
    <location>
        <begin position="165"/>
        <end position="185"/>
    </location>
</feature>
<evidence type="ECO:0000256" key="3">
    <source>
        <dbReference type="ARBA" id="ARBA00022692"/>
    </source>
</evidence>
<reference evidence="9" key="2">
    <citation type="journal article" date="2024" name="Plant">
        <title>Genomic evolution and insights into agronomic trait innovations of Sesamum species.</title>
        <authorList>
            <person name="Miao H."/>
            <person name="Wang L."/>
            <person name="Qu L."/>
            <person name="Liu H."/>
            <person name="Sun Y."/>
            <person name="Le M."/>
            <person name="Wang Q."/>
            <person name="Wei S."/>
            <person name="Zheng Y."/>
            <person name="Lin W."/>
            <person name="Duan Y."/>
            <person name="Cao H."/>
            <person name="Xiong S."/>
            <person name="Wang X."/>
            <person name="Wei L."/>
            <person name="Li C."/>
            <person name="Ma Q."/>
            <person name="Ju M."/>
            <person name="Zhao R."/>
            <person name="Li G."/>
            <person name="Mu C."/>
            <person name="Tian Q."/>
            <person name="Mei H."/>
            <person name="Zhang T."/>
            <person name="Gao T."/>
            <person name="Zhang H."/>
        </authorList>
    </citation>
    <scope>NUCLEOTIDE SEQUENCE</scope>
    <source>
        <strain evidence="9">K16</strain>
    </source>
</reference>
<dbReference type="PANTHER" id="PTHR23511:SF5">
    <property type="entry name" value="MAJOR FACILITATOR-TYPE TRANSPORTER HXNZ-RELATED"/>
    <property type="match status" value="1"/>
</dbReference>
<evidence type="ECO:0000256" key="6">
    <source>
        <dbReference type="ARBA" id="ARBA00044504"/>
    </source>
</evidence>
<sequence length="202" mass="22032">MWNNTHRYYHRYRDFEPCIQLMISALSSDQTDCRSLSILPKNAEKGSLYVNVFITCLAELPALALATLLVERLGRKCCMEILTMLAVVFILPLLSRQNATVTTALLVSGRMFLSAAFITLGLYAKEVYPTSVRGSGYGLASGIGRIGGMICPLVAVALVRGCHQTLAAVLFGIVILISGIAVLFYPLETKGRGLKDVVDNTR</sequence>
<dbReference type="Gene3D" id="1.20.1250.20">
    <property type="entry name" value="MFS general substrate transporter like domains"/>
    <property type="match status" value="1"/>
</dbReference>
<keyword evidence="2" id="KW-0813">Transport</keyword>
<keyword evidence="5 7" id="KW-0472">Membrane</keyword>
<keyword evidence="4 7" id="KW-1133">Transmembrane helix</keyword>
<dbReference type="InterPro" id="IPR011701">
    <property type="entry name" value="MFS"/>
</dbReference>
<dbReference type="SUPFAM" id="SSF103473">
    <property type="entry name" value="MFS general substrate transporter"/>
    <property type="match status" value="1"/>
</dbReference>
<keyword evidence="3 7" id="KW-0812">Transmembrane</keyword>
<dbReference type="Proteomes" id="UP001289374">
    <property type="component" value="Unassembled WGS sequence"/>
</dbReference>
<feature type="transmembrane region" description="Helical" evidence="7">
    <location>
        <begin position="77"/>
        <end position="95"/>
    </location>
</feature>